<dbReference type="SUPFAM" id="SSF54523">
    <property type="entry name" value="Pili subunits"/>
    <property type="match status" value="1"/>
</dbReference>
<dbReference type="Pfam" id="PF07596">
    <property type="entry name" value="SBP_bac_10"/>
    <property type="match status" value="1"/>
</dbReference>
<dbReference type="OrthoDB" id="280382at2"/>
<dbReference type="NCBIfam" id="TIGR04294">
    <property type="entry name" value="pre_pil_HX9DG"/>
    <property type="match status" value="1"/>
</dbReference>
<dbReference type="Gene3D" id="3.30.700.10">
    <property type="entry name" value="Glycoprotein, Type 4 Pilin"/>
    <property type="match status" value="1"/>
</dbReference>
<dbReference type="EMBL" id="NIDE01000001">
    <property type="protein sequence ID" value="OWK46666.1"/>
    <property type="molecule type" value="Genomic_DNA"/>
</dbReference>
<dbReference type="InterPro" id="IPR027558">
    <property type="entry name" value="Pre_pil_HX9DG_C"/>
</dbReference>
<keyword evidence="1" id="KW-0472">Membrane</keyword>
<organism evidence="3 4">
    <name type="scientific">Fimbriiglobus ruber</name>
    <dbReference type="NCBI Taxonomy" id="1908690"/>
    <lineage>
        <taxon>Bacteria</taxon>
        <taxon>Pseudomonadati</taxon>
        <taxon>Planctomycetota</taxon>
        <taxon>Planctomycetia</taxon>
        <taxon>Gemmatales</taxon>
        <taxon>Gemmataceae</taxon>
        <taxon>Fimbriiglobus</taxon>
    </lineage>
</organism>
<feature type="transmembrane region" description="Helical" evidence="1">
    <location>
        <begin position="12"/>
        <end position="34"/>
    </location>
</feature>
<dbReference type="PROSITE" id="PS00409">
    <property type="entry name" value="PROKAR_NTER_METHYL"/>
    <property type="match status" value="1"/>
</dbReference>
<sequence length="333" mass="34974">MRHSSSRRSGFTLIELLVVIAIIAILIGLLLPAVQKVREAAARAKCSNNLKQLGLALHAYHDTYGKMPAGCAPDFSSPGVVSASWGSSWKVWILPYIEQGNIFSKWTFASSSGYSNGNNIQYINNITIPTYRCPSSILPDFYTASNNAGYFEMFSTYHGIAGSAIDSTICSGGAGIVSAGGILFPNSAVKMTDITDGTSNTLLVGEQSNQLRDANNAIITGGFTAITSQGPHGWTMGANGSASQPPAYFSGGDNRAFNTITIRYSINQIGMSNNCSAGTCDNTGSNIPLSSLHTGGANMLFADGSVSFLSNSLPLLTLQQLATRSGGEVVTLP</sequence>
<dbReference type="PANTHER" id="PTHR30093:SF2">
    <property type="entry name" value="TYPE II SECRETION SYSTEM PROTEIN H"/>
    <property type="match status" value="1"/>
</dbReference>
<dbReference type="Pfam" id="PF07963">
    <property type="entry name" value="N_methyl"/>
    <property type="match status" value="1"/>
</dbReference>
<dbReference type="InterPro" id="IPR045584">
    <property type="entry name" value="Pilin-like"/>
</dbReference>
<dbReference type="AlphaFoldDB" id="A0A225E9D3"/>
<name>A0A225E9D3_9BACT</name>
<evidence type="ECO:0000313" key="4">
    <source>
        <dbReference type="Proteomes" id="UP000214646"/>
    </source>
</evidence>
<dbReference type="NCBIfam" id="TIGR02532">
    <property type="entry name" value="IV_pilin_GFxxxE"/>
    <property type="match status" value="1"/>
</dbReference>
<evidence type="ECO:0000256" key="1">
    <source>
        <dbReference type="SAM" id="Phobius"/>
    </source>
</evidence>
<dbReference type="Proteomes" id="UP000214646">
    <property type="component" value="Unassembled WGS sequence"/>
</dbReference>
<gene>
    <name evidence="3" type="ORF">FRUB_00365</name>
</gene>
<proteinExistence type="predicted"/>
<evidence type="ECO:0000313" key="3">
    <source>
        <dbReference type="EMBL" id="OWK46666.1"/>
    </source>
</evidence>
<reference evidence="4" key="1">
    <citation type="submission" date="2017-06" db="EMBL/GenBank/DDBJ databases">
        <title>Genome analysis of Fimbriiglobus ruber SP5, the first member of the order Planctomycetales with confirmed chitinolytic capability.</title>
        <authorList>
            <person name="Ravin N.V."/>
            <person name="Rakitin A.L."/>
            <person name="Ivanova A.A."/>
            <person name="Beletsky A.V."/>
            <person name="Kulichevskaya I.S."/>
            <person name="Mardanov A.V."/>
            <person name="Dedysh S.N."/>
        </authorList>
    </citation>
    <scope>NUCLEOTIDE SEQUENCE [LARGE SCALE GENOMIC DNA]</scope>
    <source>
        <strain evidence="4">SP5</strain>
    </source>
</reference>
<dbReference type="PANTHER" id="PTHR30093">
    <property type="entry name" value="GENERAL SECRETION PATHWAY PROTEIN G"/>
    <property type="match status" value="1"/>
</dbReference>
<protein>
    <recommendedName>
        <fullName evidence="2">DUF1559 domain-containing protein</fullName>
    </recommendedName>
</protein>
<keyword evidence="1" id="KW-0812">Transmembrane</keyword>
<dbReference type="InterPro" id="IPR012902">
    <property type="entry name" value="N_methyl_site"/>
</dbReference>
<dbReference type="RefSeq" id="WP_088251865.1">
    <property type="nucleotide sequence ID" value="NZ_NIDE01000001.1"/>
</dbReference>
<feature type="domain" description="DUF1559" evidence="2">
    <location>
        <begin position="35"/>
        <end position="313"/>
    </location>
</feature>
<dbReference type="InterPro" id="IPR011453">
    <property type="entry name" value="DUF1559"/>
</dbReference>
<accession>A0A225E9D3</accession>
<evidence type="ECO:0000259" key="2">
    <source>
        <dbReference type="Pfam" id="PF07596"/>
    </source>
</evidence>
<keyword evidence="1" id="KW-1133">Transmembrane helix</keyword>
<comment type="caution">
    <text evidence="3">The sequence shown here is derived from an EMBL/GenBank/DDBJ whole genome shotgun (WGS) entry which is preliminary data.</text>
</comment>
<keyword evidence="4" id="KW-1185">Reference proteome</keyword>